<sequence length="119" mass="12864">MCAEYRDVRRANVTSNWSVMTGEEQCRVPLRAPSNDPEETFITASVADPIPIWKCLPASRLFSRNQSVRFTTGSSGSLGTAKRTAKTRKGATVGTFGTALSSRARAHGQSFASPVDRAL</sequence>
<reference evidence="3" key="1">
    <citation type="submission" date="2024-04" db="EMBL/GenBank/DDBJ databases">
        <title>Salinicola lusitanus LLJ914,a marine bacterium isolated from the Okinawa Trough.</title>
        <authorList>
            <person name="Li J."/>
        </authorList>
    </citation>
    <scope>NUCLEOTIDE SEQUENCE [LARGE SCALE GENOMIC DNA]</scope>
</reference>
<evidence type="ECO:0000313" key="3">
    <source>
        <dbReference type="Proteomes" id="UP001460270"/>
    </source>
</evidence>
<organism evidence="2 3">
    <name type="scientific">Mugilogobius chulae</name>
    <name type="common">yellowstripe goby</name>
    <dbReference type="NCBI Taxonomy" id="88201"/>
    <lineage>
        <taxon>Eukaryota</taxon>
        <taxon>Metazoa</taxon>
        <taxon>Chordata</taxon>
        <taxon>Craniata</taxon>
        <taxon>Vertebrata</taxon>
        <taxon>Euteleostomi</taxon>
        <taxon>Actinopterygii</taxon>
        <taxon>Neopterygii</taxon>
        <taxon>Teleostei</taxon>
        <taxon>Neoteleostei</taxon>
        <taxon>Acanthomorphata</taxon>
        <taxon>Gobiaria</taxon>
        <taxon>Gobiiformes</taxon>
        <taxon>Gobioidei</taxon>
        <taxon>Gobiidae</taxon>
        <taxon>Gobionellinae</taxon>
        <taxon>Mugilogobius</taxon>
    </lineage>
</organism>
<accession>A0AAW0PRV1</accession>
<dbReference type="Proteomes" id="UP001460270">
    <property type="component" value="Unassembled WGS sequence"/>
</dbReference>
<name>A0AAW0PRV1_9GOBI</name>
<evidence type="ECO:0000256" key="1">
    <source>
        <dbReference type="SAM" id="MobiDB-lite"/>
    </source>
</evidence>
<evidence type="ECO:0000313" key="2">
    <source>
        <dbReference type="EMBL" id="KAK7933378.1"/>
    </source>
</evidence>
<comment type="caution">
    <text evidence="2">The sequence shown here is derived from an EMBL/GenBank/DDBJ whole genome shotgun (WGS) entry which is preliminary data.</text>
</comment>
<proteinExistence type="predicted"/>
<feature type="region of interest" description="Disordered" evidence="1">
    <location>
        <begin position="72"/>
        <end position="93"/>
    </location>
</feature>
<dbReference type="EMBL" id="JBBPFD010000003">
    <property type="protein sequence ID" value="KAK7933378.1"/>
    <property type="molecule type" value="Genomic_DNA"/>
</dbReference>
<dbReference type="AlphaFoldDB" id="A0AAW0PRV1"/>
<gene>
    <name evidence="2" type="ORF">WMY93_004274</name>
</gene>
<protein>
    <submittedName>
        <fullName evidence="2">Uncharacterized protein</fullName>
    </submittedName>
</protein>
<keyword evidence="3" id="KW-1185">Reference proteome</keyword>